<keyword evidence="1" id="KW-0805">Transcription regulation</keyword>
<dbReference type="InterPro" id="IPR005471">
    <property type="entry name" value="Tscrpt_reg_IclR_N"/>
</dbReference>
<dbReference type="GO" id="GO:0003677">
    <property type="term" value="F:DNA binding"/>
    <property type="evidence" value="ECO:0007669"/>
    <property type="project" value="UniProtKB-KW"/>
</dbReference>
<dbReference type="EMBL" id="OFSM01000005">
    <property type="protein sequence ID" value="SOY28547.1"/>
    <property type="molecule type" value="Genomic_DNA"/>
</dbReference>
<dbReference type="RefSeq" id="WP_207656142.1">
    <property type="nucleotide sequence ID" value="NZ_CANRXC010000001.1"/>
</dbReference>
<proteinExistence type="predicted"/>
<dbReference type="Gene3D" id="3.30.450.40">
    <property type="match status" value="1"/>
</dbReference>
<dbReference type="GO" id="GO:0003700">
    <property type="term" value="F:DNA-binding transcription factor activity"/>
    <property type="evidence" value="ECO:0007669"/>
    <property type="project" value="TreeGrafter"/>
</dbReference>
<dbReference type="InterPro" id="IPR036388">
    <property type="entry name" value="WH-like_DNA-bd_sf"/>
</dbReference>
<dbReference type="FunFam" id="1.10.10.10:FF:000056">
    <property type="entry name" value="IclR family transcriptional regulator"/>
    <property type="match status" value="1"/>
</dbReference>
<dbReference type="PANTHER" id="PTHR30136">
    <property type="entry name" value="HELIX-TURN-HELIX TRANSCRIPTIONAL REGULATOR, ICLR FAMILY"/>
    <property type="match status" value="1"/>
</dbReference>
<dbReference type="InterPro" id="IPR029016">
    <property type="entry name" value="GAF-like_dom_sf"/>
</dbReference>
<evidence type="ECO:0000256" key="5">
    <source>
        <dbReference type="ARBA" id="ARBA00070406"/>
    </source>
</evidence>
<dbReference type="PROSITE" id="PS51078">
    <property type="entry name" value="ICLR_ED"/>
    <property type="match status" value="1"/>
</dbReference>
<evidence type="ECO:0000259" key="6">
    <source>
        <dbReference type="PROSITE" id="PS51077"/>
    </source>
</evidence>
<keyword evidence="9" id="KW-1185">Reference proteome</keyword>
<name>A0A2K4ZDK6_9FIRM</name>
<keyword evidence="3" id="KW-0804">Transcription</keyword>
<dbReference type="Gene3D" id="1.10.10.10">
    <property type="entry name" value="Winged helix-like DNA-binding domain superfamily/Winged helix DNA-binding domain"/>
    <property type="match status" value="1"/>
</dbReference>
<dbReference type="SUPFAM" id="SSF55781">
    <property type="entry name" value="GAF domain-like"/>
    <property type="match status" value="1"/>
</dbReference>
<keyword evidence="2" id="KW-0238">DNA-binding</keyword>
<dbReference type="InterPro" id="IPR050707">
    <property type="entry name" value="HTH_MetabolicPath_Reg"/>
</dbReference>
<evidence type="ECO:0000259" key="7">
    <source>
        <dbReference type="PROSITE" id="PS51078"/>
    </source>
</evidence>
<dbReference type="GO" id="GO:0045892">
    <property type="term" value="P:negative regulation of DNA-templated transcription"/>
    <property type="evidence" value="ECO:0007669"/>
    <property type="project" value="TreeGrafter"/>
</dbReference>
<evidence type="ECO:0000313" key="8">
    <source>
        <dbReference type="EMBL" id="SOY28547.1"/>
    </source>
</evidence>
<feature type="domain" description="HTH iclR-type" evidence="6">
    <location>
        <begin position="17"/>
        <end position="79"/>
    </location>
</feature>
<protein>
    <recommendedName>
        <fullName evidence="5">Glycerol operon regulatory protein</fullName>
    </recommendedName>
</protein>
<evidence type="ECO:0000256" key="1">
    <source>
        <dbReference type="ARBA" id="ARBA00023015"/>
    </source>
</evidence>
<dbReference type="InterPro" id="IPR014757">
    <property type="entry name" value="Tscrpt_reg_IclR_C"/>
</dbReference>
<dbReference type="InterPro" id="IPR036390">
    <property type="entry name" value="WH_DNA-bd_sf"/>
</dbReference>
<evidence type="ECO:0000256" key="3">
    <source>
        <dbReference type="ARBA" id="ARBA00023163"/>
    </source>
</evidence>
<dbReference type="SUPFAM" id="SSF46785">
    <property type="entry name" value="Winged helix' DNA-binding domain"/>
    <property type="match status" value="1"/>
</dbReference>
<dbReference type="Pfam" id="PF01614">
    <property type="entry name" value="IclR_C"/>
    <property type="match status" value="1"/>
</dbReference>
<reference evidence="8 9" key="1">
    <citation type="submission" date="2018-01" db="EMBL/GenBank/DDBJ databases">
        <authorList>
            <person name="Gaut B.S."/>
            <person name="Morton B.R."/>
            <person name="Clegg M.T."/>
            <person name="Duvall M.R."/>
        </authorList>
    </citation>
    <scope>NUCLEOTIDE SEQUENCE [LARGE SCALE GENOMIC DNA]</scope>
    <source>
        <strain evidence="8">GP69</strain>
    </source>
</reference>
<sequence>MENGREEGINVPEDIKVKSLYKAVRLLFYFTEEDRELGITELAQKSGLLKSSIYNMLSTYEACGLVKRNPYTNKYCLGVRVLELSNQFYRNNDIRQIARPHMNEIANLTGETVYLAVLNGTEVIYLDGAFPDFSTGGRNMTGLKAPLYCTGIGKALLAYESSEKVDEVIGEGLYSFTKNTITDGDSLKEELNAVRERGYSTDNMEHEYGIKCVAIPIRNGEDRVVAACSVTGPSPRFTEKRIAELAEILKNHAAELKKML</sequence>
<evidence type="ECO:0000256" key="4">
    <source>
        <dbReference type="ARBA" id="ARBA00058938"/>
    </source>
</evidence>
<comment type="function">
    <text evidence="4">May be an activator protein for the gylABX operon.</text>
</comment>
<dbReference type="SMART" id="SM00346">
    <property type="entry name" value="HTH_ICLR"/>
    <property type="match status" value="1"/>
</dbReference>
<accession>A0A2K4ZDK6</accession>
<dbReference type="Pfam" id="PF09339">
    <property type="entry name" value="HTH_IclR"/>
    <property type="match status" value="1"/>
</dbReference>
<dbReference type="Proteomes" id="UP000236311">
    <property type="component" value="Unassembled WGS sequence"/>
</dbReference>
<organism evidence="8 9">
    <name type="scientific">Acetatifactor muris</name>
    <dbReference type="NCBI Taxonomy" id="879566"/>
    <lineage>
        <taxon>Bacteria</taxon>
        <taxon>Bacillati</taxon>
        <taxon>Bacillota</taxon>
        <taxon>Clostridia</taxon>
        <taxon>Lachnospirales</taxon>
        <taxon>Lachnospiraceae</taxon>
        <taxon>Acetatifactor</taxon>
    </lineage>
</organism>
<evidence type="ECO:0000313" key="9">
    <source>
        <dbReference type="Proteomes" id="UP000236311"/>
    </source>
</evidence>
<dbReference type="AlphaFoldDB" id="A0A2K4ZDK6"/>
<dbReference type="PROSITE" id="PS51077">
    <property type="entry name" value="HTH_ICLR"/>
    <property type="match status" value="1"/>
</dbReference>
<feature type="domain" description="IclR-ED" evidence="7">
    <location>
        <begin position="80"/>
        <end position="260"/>
    </location>
</feature>
<evidence type="ECO:0000256" key="2">
    <source>
        <dbReference type="ARBA" id="ARBA00023125"/>
    </source>
</evidence>
<dbReference type="PANTHER" id="PTHR30136:SF35">
    <property type="entry name" value="HTH-TYPE TRANSCRIPTIONAL REGULATOR RV1719"/>
    <property type="match status" value="1"/>
</dbReference>
<gene>
    <name evidence="8" type="primary">kdgR_1</name>
    <name evidence="8" type="ORF">AMURIS_01257</name>
</gene>